<dbReference type="EMBL" id="VSSQ01016059">
    <property type="protein sequence ID" value="MPM57033.1"/>
    <property type="molecule type" value="Genomic_DNA"/>
</dbReference>
<sequence length="110" mass="12970">MFVDTIYGKPVEHINRPHPFRVTFRQVIVYRYHVNSPVRKGIKKYRQGCYQCFSFTRCHFGNFTLVQHYTSKQLHIVVHHVPGYFVTPGNPVILIDSLIAFDMYKVVLGR</sequence>
<accession>A0A645B1J3</accession>
<comment type="caution">
    <text evidence="1">The sequence shown here is derived from an EMBL/GenBank/DDBJ whole genome shotgun (WGS) entry which is preliminary data.</text>
</comment>
<reference evidence="1" key="1">
    <citation type="submission" date="2019-08" db="EMBL/GenBank/DDBJ databases">
        <authorList>
            <person name="Kucharzyk K."/>
            <person name="Murdoch R.W."/>
            <person name="Higgins S."/>
            <person name="Loffler F."/>
        </authorList>
    </citation>
    <scope>NUCLEOTIDE SEQUENCE</scope>
</reference>
<proteinExistence type="predicted"/>
<protein>
    <submittedName>
        <fullName evidence="1">Uncharacterized protein</fullName>
    </submittedName>
</protein>
<name>A0A645B1J3_9ZZZZ</name>
<evidence type="ECO:0000313" key="1">
    <source>
        <dbReference type="EMBL" id="MPM57033.1"/>
    </source>
</evidence>
<organism evidence="1">
    <name type="scientific">bioreactor metagenome</name>
    <dbReference type="NCBI Taxonomy" id="1076179"/>
    <lineage>
        <taxon>unclassified sequences</taxon>
        <taxon>metagenomes</taxon>
        <taxon>ecological metagenomes</taxon>
    </lineage>
</organism>
<dbReference type="AlphaFoldDB" id="A0A645B1J3"/>
<gene>
    <name evidence="1" type="ORF">SDC9_103851</name>
</gene>